<dbReference type="SMART" id="SM00382">
    <property type="entry name" value="AAA"/>
    <property type="match status" value="1"/>
</dbReference>
<dbReference type="GO" id="GO:0043531">
    <property type="term" value="F:ADP binding"/>
    <property type="evidence" value="ECO:0007669"/>
    <property type="project" value="InterPro"/>
</dbReference>
<proteinExistence type="predicted"/>
<dbReference type="SUPFAM" id="SSF52540">
    <property type="entry name" value="P-loop containing nucleoside triphosphate hydrolases"/>
    <property type="match status" value="1"/>
</dbReference>
<dbReference type="PANTHER" id="PTHR33463:SF149">
    <property type="entry name" value="NB-ARC DOMAIN-CONTAINING PROTEIN"/>
    <property type="match status" value="1"/>
</dbReference>
<dbReference type="Gene3D" id="3.40.50.300">
    <property type="entry name" value="P-loop containing nucleotide triphosphate hydrolases"/>
    <property type="match status" value="1"/>
</dbReference>
<feature type="domain" description="AAA+ ATPase" evidence="2">
    <location>
        <begin position="81"/>
        <end position="206"/>
    </location>
</feature>
<reference evidence="3 4" key="1">
    <citation type="journal article" date="2019" name="Genome Biol. Evol.">
        <title>Insights into the evolution of the New World diploid cottons (Gossypium, subgenus Houzingenia) based on genome sequencing.</title>
        <authorList>
            <person name="Grover C.E."/>
            <person name="Arick M.A. 2nd"/>
            <person name="Thrash A."/>
            <person name="Conover J.L."/>
            <person name="Sanders W.S."/>
            <person name="Peterson D.G."/>
            <person name="Frelichowski J.E."/>
            <person name="Scheffler J.A."/>
            <person name="Scheffler B.E."/>
            <person name="Wendel J.F."/>
        </authorList>
    </citation>
    <scope>NUCLEOTIDE SEQUENCE [LARGE SCALE GENOMIC DNA]</scope>
    <source>
        <strain evidence="3">8</strain>
        <tissue evidence="3">Leaf</tissue>
    </source>
</reference>
<keyword evidence="1" id="KW-0611">Plant defense</keyword>
<comment type="caution">
    <text evidence="3">The sequence shown here is derived from an EMBL/GenBank/DDBJ whole genome shotgun (WGS) entry which is preliminary data.</text>
</comment>
<dbReference type="InterPro" id="IPR002182">
    <property type="entry name" value="NB-ARC"/>
</dbReference>
<dbReference type="InterPro" id="IPR003593">
    <property type="entry name" value="AAA+_ATPase"/>
</dbReference>
<gene>
    <name evidence="3" type="ORF">Gorai_019553</name>
</gene>
<evidence type="ECO:0000256" key="1">
    <source>
        <dbReference type="ARBA" id="ARBA00022821"/>
    </source>
</evidence>
<protein>
    <recommendedName>
        <fullName evidence="2">AAA+ ATPase domain-containing protein</fullName>
    </recommendedName>
</protein>
<name>A0A7J8PNL8_GOSRA</name>
<evidence type="ECO:0000259" key="2">
    <source>
        <dbReference type="SMART" id="SM00382"/>
    </source>
</evidence>
<dbReference type="InterPro" id="IPR050905">
    <property type="entry name" value="Plant_NBS-LRR"/>
</dbReference>
<dbReference type="AlphaFoldDB" id="A0A7J8PNL8"/>
<accession>A0A7J8PNL8</accession>
<dbReference type="PRINTS" id="PR00364">
    <property type="entry name" value="DISEASERSIST"/>
</dbReference>
<evidence type="ECO:0000313" key="3">
    <source>
        <dbReference type="EMBL" id="MBA0590864.1"/>
    </source>
</evidence>
<dbReference type="PANTHER" id="PTHR33463">
    <property type="entry name" value="NB-ARC DOMAIN-CONTAINING PROTEIN-RELATED"/>
    <property type="match status" value="1"/>
</dbReference>
<evidence type="ECO:0000313" key="4">
    <source>
        <dbReference type="Proteomes" id="UP000593578"/>
    </source>
</evidence>
<dbReference type="EMBL" id="JABEZZ010000007">
    <property type="protein sequence ID" value="MBA0590864.1"/>
    <property type="molecule type" value="Genomic_DNA"/>
</dbReference>
<dbReference type="Proteomes" id="UP000593578">
    <property type="component" value="Unassembled WGS sequence"/>
</dbReference>
<organism evidence="3 4">
    <name type="scientific">Gossypium raimondii</name>
    <name type="common">Peruvian cotton</name>
    <name type="synonym">Gossypium klotzschianum subsp. raimondii</name>
    <dbReference type="NCBI Taxonomy" id="29730"/>
    <lineage>
        <taxon>Eukaryota</taxon>
        <taxon>Viridiplantae</taxon>
        <taxon>Streptophyta</taxon>
        <taxon>Embryophyta</taxon>
        <taxon>Tracheophyta</taxon>
        <taxon>Spermatophyta</taxon>
        <taxon>Magnoliopsida</taxon>
        <taxon>eudicotyledons</taxon>
        <taxon>Gunneridae</taxon>
        <taxon>Pentapetalae</taxon>
        <taxon>rosids</taxon>
        <taxon>malvids</taxon>
        <taxon>Malvales</taxon>
        <taxon>Malvaceae</taxon>
        <taxon>Malvoideae</taxon>
        <taxon>Gossypium</taxon>
    </lineage>
</organism>
<dbReference type="InterPro" id="IPR027417">
    <property type="entry name" value="P-loop_NTPase"/>
</dbReference>
<sequence>MKKCFSGLCPDFKSRYQLSKKAENEADTIAKLVDQNKGFTRVSHRPTLEGIGIIRPVTEYEAFGSRSSAFNGIKGALEDDNVNIIGVYGMRGVGKTTLVKEIARETKENQLFDEVVLVVVTQTSNTVNIQNEFSSKLGLKLDEPSLDVRAARLHVRLKKLTKVLIILDDIWVEQDLGALGILPTDEHKGLKMLMTSRKLVVLKLMGSQKSLPIAKKVTQKCEGLSIAIAALAKALKYKENLYEWEDAPEQLKPSEINFRGISGAVYSAIEMSYKYLEREELKFTFLLCCIMGHIAAIEGLLKCCRGLGLFRGLDTIKKVLNRVLAVASELKDSSLLLADSTPECFDMDDVVCDVAISIASRDHNWLSLGKENVFEGWSNEESMRNHRLISVQKTMVSELPDELECPNLTFFPMGSVDYSLKHLSRLTTLEVRVPDVQAMPQDDLFLGNTERYKISVEHYSYPCPKWMETSNGTEDVREMLDDPTTEGFPHLKHLKLYNVSDIKVVINSRMLVSCLESLSLYYLLNIGNIPH</sequence>
<dbReference type="Pfam" id="PF00931">
    <property type="entry name" value="NB-ARC"/>
    <property type="match status" value="1"/>
</dbReference>